<dbReference type="PANTHER" id="PTHR21146:SF0">
    <property type="entry name" value="BLOC-1-RELATED COMPLEX SUBUNIT 8"/>
    <property type="match status" value="1"/>
</dbReference>
<evidence type="ECO:0000313" key="5">
    <source>
        <dbReference type="EMBL" id="EJW79165.1"/>
    </source>
</evidence>
<evidence type="ECO:0000256" key="1">
    <source>
        <dbReference type="ARBA" id="ARBA00004656"/>
    </source>
</evidence>
<keyword evidence="4" id="KW-0458">Lysosome</keyword>
<gene>
    <name evidence="5" type="ORF">WUBG_09924</name>
</gene>
<dbReference type="Pfam" id="PF10167">
    <property type="entry name" value="BORCS8"/>
    <property type="match status" value="1"/>
</dbReference>
<comment type="caution">
    <text evidence="5">The sequence shown here is derived from an EMBL/GenBank/DDBJ whole genome shotgun (WGS) entry which is preliminary data.</text>
</comment>
<evidence type="ECO:0000256" key="4">
    <source>
        <dbReference type="ARBA" id="ARBA00023228"/>
    </source>
</evidence>
<dbReference type="AlphaFoldDB" id="J9AX59"/>
<keyword evidence="3" id="KW-0472">Membrane</keyword>
<dbReference type="GO" id="GO:0005765">
    <property type="term" value="C:lysosomal membrane"/>
    <property type="evidence" value="ECO:0007669"/>
    <property type="project" value="UniProtKB-SubCell"/>
</dbReference>
<dbReference type="InterPro" id="IPR019320">
    <property type="entry name" value="BORCS8"/>
</dbReference>
<protein>
    <submittedName>
        <fullName evidence="5">Uncharacterized protein</fullName>
    </submittedName>
</protein>
<proteinExistence type="inferred from homology"/>
<comment type="similarity">
    <text evidence="2">Belongs to the BORCS8 family.</text>
</comment>
<reference evidence="6" key="1">
    <citation type="submission" date="2012-08" db="EMBL/GenBank/DDBJ databases">
        <title>The Genome Sequence of Wuchereria bancrofti.</title>
        <authorList>
            <person name="Nutman T.B."/>
            <person name="Fink D.L."/>
            <person name="Russ C."/>
            <person name="Young S."/>
            <person name="Zeng Q."/>
            <person name="Koehrsen M."/>
            <person name="Alvarado L."/>
            <person name="Berlin A."/>
            <person name="Chapman S.B."/>
            <person name="Chen Z."/>
            <person name="Freedman E."/>
            <person name="Gellesch M."/>
            <person name="Goldberg J."/>
            <person name="Griggs A."/>
            <person name="Gujja S."/>
            <person name="Heilman E.R."/>
            <person name="Heiman D."/>
            <person name="Hepburn T."/>
            <person name="Howarth C."/>
            <person name="Jen D."/>
            <person name="Larson L."/>
            <person name="Lewis B."/>
            <person name="Mehta T."/>
            <person name="Park D."/>
            <person name="Pearson M."/>
            <person name="Roberts A."/>
            <person name="Saif S."/>
            <person name="Shea T."/>
            <person name="Shenoy N."/>
            <person name="Sisk P."/>
            <person name="Stolte C."/>
            <person name="Sykes S."/>
            <person name="Walk T."/>
            <person name="White J."/>
            <person name="Yandava C."/>
            <person name="Haas B."/>
            <person name="Henn M.R."/>
            <person name="Nusbaum C."/>
            <person name="Birren B."/>
        </authorList>
    </citation>
    <scope>NUCLEOTIDE SEQUENCE [LARGE SCALE GENOMIC DNA]</scope>
    <source>
        <strain evidence="6">NA</strain>
    </source>
</reference>
<evidence type="ECO:0000256" key="3">
    <source>
        <dbReference type="ARBA" id="ARBA00023136"/>
    </source>
</evidence>
<name>J9AX59_WUCBA</name>
<sequence>MLNFFENRLKWEDTAAVKAEFLKAEEGKRKMAERLSESAHIVDHDPSLALYRLHEHIGKTLPILVARKYTMADLNSRLQGACFDLDNVLLTVRSMKKAAASFENIQEMLRDCIHYKQQLNCSDK</sequence>
<organism evidence="5 6">
    <name type="scientific">Wuchereria bancrofti</name>
    <dbReference type="NCBI Taxonomy" id="6293"/>
    <lineage>
        <taxon>Eukaryota</taxon>
        <taxon>Metazoa</taxon>
        <taxon>Ecdysozoa</taxon>
        <taxon>Nematoda</taxon>
        <taxon>Chromadorea</taxon>
        <taxon>Rhabditida</taxon>
        <taxon>Spirurina</taxon>
        <taxon>Spiruromorpha</taxon>
        <taxon>Filarioidea</taxon>
        <taxon>Onchocercidae</taxon>
        <taxon>Wuchereria</taxon>
    </lineage>
</organism>
<dbReference type="GO" id="GO:0099078">
    <property type="term" value="C:BORC complex"/>
    <property type="evidence" value="ECO:0007669"/>
    <property type="project" value="TreeGrafter"/>
</dbReference>
<evidence type="ECO:0000256" key="2">
    <source>
        <dbReference type="ARBA" id="ARBA00010463"/>
    </source>
</evidence>
<dbReference type="Proteomes" id="UP000004810">
    <property type="component" value="Unassembled WGS sequence"/>
</dbReference>
<accession>J9AX59</accession>
<comment type="subcellular location">
    <subcellularLocation>
        <location evidence="1">Lysosome membrane</location>
    </subcellularLocation>
</comment>
<dbReference type="EMBL" id="ADBV01005773">
    <property type="protein sequence ID" value="EJW79165.1"/>
    <property type="molecule type" value="Genomic_DNA"/>
</dbReference>
<evidence type="ECO:0000313" key="6">
    <source>
        <dbReference type="Proteomes" id="UP000004810"/>
    </source>
</evidence>
<dbReference type="PANTHER" id="PTHR21146">
    <property type="entry name" value="MEF2B PROTEIN"/>
    <property type="match status" value="1"/>
</dbReference>